<reference evidence="5 6" key="1">
    <citation type="submission" date="2021-03" db="EMBL/GenBank/DDBJ databases">
        <title>Antimicrobial resistance genes in bacteria isolated from Japanese honey, and their potential for conferring macrolide and lincosamide resistance in the American foulbrood pathogen Paenibacillus larvae.</title>
        <authorList>
            <person name="Okamoto M."/>
            <person name="Kumagai M."/>
            <person name="Kanamori H."/>
            <person name="Takamatsu D."/>
        </authorList>
    </citation>
    <scope>NUCLEOTIDE SEQUENCE [LARGE SCALE GENOMIC DNA]</scope>
    <source>
        <strain evidence="5 6">J41TS12</strain>
    </source>
</reference>
<keyword evidence="6" id="KW-1185">Reference proteome</keyword>
<feature type="domain" description="Methyl-accepting transducer" evidence="4">
    <location>
        <begin position="177"/>
        <end position="382"/>
    </location>
</feature>
<dbReference type="Proteomes" id="UP000681162">
    <property type="component" value="Unassembled WGS sequence"/>
</dbReference>
<dbReference type="PANTHER" id="PTHR32089:SF112">
    <property type="entry name" value="LYSOZYME-LIKE PROTEIN-RELATED"/>
    <property type="match status" value="1"/>
</dbReference>
<dbReference type="EMBL" id="BORR01000027">
    <property type="protein sequence ID" value="GIO39797.1"/>
    <property type="molecule type" value="Genomic_DNA"/>
</dbReference>
<proteinExistence type="predicted"/>
<keyword evidence="1 2" id="KW-0807">Transducer</keyword>
<evidence type="ECO:0000259" key="4">
    <source>
        <dbReference type="PROSITE" id="PS50111"/>
    </source>
</evidence>
<sequence>MIHFGEKDILTLRLMQPLVERRIDGIVDVFYQSILEVSKLEEMIRSHSTIERLKLTLKRHLLEMFSSDLNDEFVEKRLQIAKVHKRIGLEPKWYLSAFQNLQNAFLQMLHDEVKDEAQLLDMIKTISKLFSIEQQLVLEAYERENIKEKEQQYELVKSELKNKISTFSEELEDLSLSTNAAVEELVSSGNEVNQAIRKSSEASQLTLEQAEAGGQILSRLQQHIQEIHFRMEAMEAAVKELNLSSGKIRNVVLAVEEIASQIKLLSLNASIEAARAGEQGRGFAVVAKEVNKLSEEAKLTVVQIASLIRQSVDMTGQVVNEIEEVRHLADQGMSHSGESGEMFRHILASTQNSVHEVSMLETQIQDLIHTIEGIGISTATVAESAERLNRISSQL</sequence>
<dbReference type="GO" id="GO:0020037">
    <property type="term" value="F:heme binding"/>
    <property type="evidence" value="ECO:0007669"/>
    <property type="project" value="InterPro"/>
</dbReference>
<dbReference type="GO" id="GO:0016020">
    <property type="term" value="C:membrane"/>
    <property type="evidence" value="ECO:0007669"/>
    <property type="project" value="InterPro"/>
</dbReference>
<keyword evidence="3" id="KW-0175">Coiled coil</keyword>
<feature type="coiled-coil region" evidence="3">
    <location>
        <begin position="143"/>
        <end position="177"/>
    </location>
</feature>
<dbReference type="GO" id="GO:0007165">
    <property type="term" value="P:signal transduction"/>
    <property type="evidence" value="ECO:0007669"/>
    <property type="project" value="UniProtKB-KW"/>
</dbReference>
<evidence type="ECO:0000313" key="5">
    <source>
        <dbReference type="EMBL" id="GIO39797.1"/>
    </source>
</evidence>
<gene>
    <name evidence="5" type="primary">hemAT</name>
    <name evidence="5" type="ORF">J41TS12_46580</name>
</gene>
<dbReference type="InterPro" id="IPR044398">
    <property type="entry name" value="Globin-sensor_dom"/>
</dbReference>
<evidence type="ECO:0000256" key="2">
    <source>
        <dbReference type="PROSITE-ProRule" id="PRU00284"/>
    </source>
</evidence>
<organism evidence="5 6">
    <name type="scientific">Paenibacillus antibioticophila</name>
    <dbReference type="NCBI Taxonomy" id="1274374"/>
    <lineage>
        <taxon>Bacteria</taxon>
        <taxon>Bacillati</taxon>
        <taxon>Bacillota</taxon>
        <taxon>Bacilli</taxon>
        <taxon>Bacillales</taxon>
        <taxon>Paenibacillaceae</taxon>
        <taxon>Paenibacillus</taxon>
    </lineage>
</organism>
<dbReference type="SUPFAM" id="SSF46458">
    <property type="entry name" value="Globin-like"/>
    <property type="match status" value="1"/>
</dbReference>
<dbReference type="Pfam" id="PF11563">
    <property type="entry name" value="Protoglobin"/>
    <property type="match status" value="1"/>
</dbReference>
<accession>A0A919XVB5</accession>
<evidence type="ECO:0000313" key="6">
    <source>
        <dbReference type="Proteomes" id="UP000681162"/>
    </source>
</evidence>
<dbReference type="Gene3D" id="1.10.287.950">
    <property type="entry name" value="Methyl-accepting chemotaxis protein"/>
    <property type="match status" value="1"/>
</dbReference>
<dbReference type="InterPro" id="IPR012292">
    <property type="entry name" value="Globin/Proto"/>
</dbReference>
<evidence type="ECO:0000256" key="3">
    <source>
        <dbReference type="SAM" id="Coils"/>
    </source>
</evidence>
<dbReference type="Gene3D" id="1.10.490.10">
    <property type="entry name" value="Globins"/>
    <property type="match status" value="1"/>
</dbReference>
<dbReference type="PROSITE" id="PS50111">
    <property type="entry name" value="CHEMOTAXIS_TRANSDUC_2"/>
    <property type="match status" value="1"/>
</dbReference>
<protein>
    <submittedName>
        <fullName evidence="5">Heme-based aerotactic transducer HemAT</fullName>
    </submittedName>
</protein>
<name>A0A919XVB5_9BACL</name>
<dbReference type="SUPFAM" id="SSF58104">
    <property type="entry name" value="Methyl-accepting chemotaxis protein (MCP) signaling domain"/>
    <property type="match status" value="1"/>
</dbReference>
<evidence type="ECO:0000256" key="1">
    <source>
        <dbReference type="ARBA" id="ARBA00023224"/>
    </source>
</evidence>
<dbReference type="AlphaFoldDB" id="A0A919XVB5"/>
<comment type="caution">
    <text evidence="5">The sequence shown here is derived from an EMBL/GenBank/DDBJ whole genome shotgun (WGS) entry which is preliminary data.</text>
</comment>
<dbReference type="InterPro" id="IPR039379">
    <property type="entry name" value="Protoglobin_sensor_dom"/>
</dbReference>
<dbReference type="GO" id="GO:0019825">
    <property type="term" value="F:oxygen binding"/>
    <property type="evidence" value="ECO:0007669"/>
    <property type="project" value="InterPro"/>
</dbReference>
<dbReference type="InterPro" id="IPR009050">
    <property type="entry name" value="Globin-like_sf"/>
</dbReference>
<dbReference type="CDD" id="cd01068">
    <property type="entry name" value="globin_sensor"/>
    <property type="match status" value="1"/>
</dbReference>
<dbReference type="SMART" id="SM00283">
    <property type="entry name" value="MA"/>
    <property type="match status" value="1"/>
</dbReference>
<dbReference type="PANTHER" id="PTHR32089">
    <property type="entry name" value="METHYL-ACCEPTING CHEMOTAXIS PROTEIN MCPB"/>
    <property type="match status" value="1"/>
</dbReference>
<dbReference type="InterPro" id="IPR004089">
    <property type="entry name" value="MCPsignal_dom"/>
</dbReference>
<dbReference type="Pfam" id="PF00015">
    <property type="entry name" value="MCPsignal"/>
    <property type="match status" value="1"/>
</dbReference>